<evidence type="ECO:0008006" key="4">
    <source>
        <dbReference type="Google" id="ProtNLM"/>
    </source>
</evidence>
<dbReference type="Proteomes" id="UP001438292">
    <property type="component" value="Unassembled WGS sequence"/>
</dbReference>
<evidence type="ECO:0000313" key="3">
    <source>
        <dbReference type="Proteomes" id="UP001438292"/>
    </source>
</evidence>
<evidence type="ECO:0000313" key="2">
    <source>
        <dbReference type="EMBL" id="MEO3957139.1"/>
    </source>
</evidence>
<name>A0ABV0HAM2_9NEIS</name>
<organism evidence="2 3">
    <name type="scientific">Chromobacterium piscinae</name>
    <dbReference type="NCBI Taxonomy" id="686831"/>
    <lineage>
        <taxon>Bacteria</taxon>
        <taxon>Pseudomonadati</taxon>
        <taxon>Pseudomonadota</taxon>
        <taxon>Betaproteobacteria</taxon>
        <taxon>Neisseriales</taxon>
        <taxon>Chromobacteriaceae</taxon>
        <taxon>Chromobacterium</taxon>
    </lineage>
</organism>
<protein>
    <recommendedName>
        <fullName evidence="4">VCBS repeat-containing protein</fullName>
    </recommendedName>
</protein>
<reference evidence="2 3" key="1">
    <citation type="submission" date="2024-05" db="EMBL/GenBank/DDBJ databases">
        <authorList>
            <person name="De Oliveira J.P."/>
            <person name="Noriler S.A."/>
            <person name="De Oliveira A.G."/>
            <person name="Sipoli D.S."/>
        </authorList>
    </citation>
    <scope>NUCLEOTIDE SEQUENCE [LARGE SCALE GENOMIC DNA]</scope>
    <source>
        <strain evidence="2 3">LABIM186</strain>
    </source>
</reference>
<keyword evidence="1" id="KW-0732">Signal</keyword>
<accession>A0ABV0HAM2</accession>
<dbReference type="NCBIfam" id="NF047539">
    <property type="entry name" value="XAC2610_fam"/>
    <property type="match status" value="1"/>
</dbReference>
<feature type="chain" id="PRO_5045610297" description="VCBS repeat-containing protein" evidence="1">
    <location>
        <begin position="18"/>
        <end position="445"/>
    </location>
</feature>
<keyword evidence="3" id="KW-1185">Reference proteome</keyword>
<evidence type="ECO:0000256" key="1">
    <source>
        <dbReference type="SAM" id="SignalP"/>
    </source>
</evidence>
<comment type="caution">
    <text evidence="2">The sequence shown here is derived from an EMBL/GenBank/DDBJ whole genome shotgun (WGS) entry which is preliminary data.</text>
</comment>
<sequence length="445" mass="49838">MRALLLGLALAMGLAHAEGLLAPGIYRLNEPAAWSAPRAPDEAEVKRRFVDMPALPSSAKIRYAVVAKGEKQNMVFFLTAPGWHGSESAERICRAYGFPDWHDYASDLPICSGDPGRSEPSVTRQGDLLSLDWPELNDSEQNERIPPTRKPTSDEQIACMLDNCNPEAFGRWIRHEKVTRRHSDFSLLQSRDYRDILYLSGSTALHHSADTSGFTESLPQDSFAAVQAVDGDWLKVDAFDHEGRVKSGWILRADALGGQWVEQAARHPRFRFRVLLSEGDENGLGRLPLAIEARDRRSGKVAQTLYDISAMESRSADEDVVQLVDVNFDGELDLLVLEQAGGAGPNDTHNVYVFNKRTGRFERNAKLSELPQLQIDAKRKRILSASRGGCCSHSSETYRYFHGRLTLVSSWDESLSYDDGGSVMVTTVRRLVKGKWRTKIHRKRM</sequence>
<gene>
    <name evidence="2" type="ORF">ABH309_22110</name>
</gene>
<proteinExistence type="predicted"/>
<dbReference type="RefSeq" id="WP_346195709.1">
    <property type="nucleotide sequence ID" value="NZ_JBDJHV010000028.1"/>
</dbReference>
<dbReference type="InterPro" id="IPR058087">
    <property type="entry name" value="XAC2610_dom"/>
</dbReference>
<dbReference type="EMBL" id="JBDQQU010000307">
    <property type="protein sequence ID" value="MEO3957139.1"/>
    <property type="molecule type" value="Genomic_DNA"/>
</dbReference>
<feature type="signal peptide" evidence="1">
    <location>
        <begin position="1"/>
        <end position="17"/>
    </location>
</feature>